<dbReference type="PROSITE" id="PS01039">
    <property type="entry name" value="SBP_BACTERIAL_3"/>
    <property type="match status" value="1"/>
</dbReference>
<dbReference type="STRING" id="765420.OSCT_1997"/>
<dbReference type="InterPro" id="IPR051455">
    <property type="entry name" value="Bact_solute-bind_prot3"/>
</dbReference>
<evidence type="ECO:0000313" key="6">
    <source>
        <dbReference type="EMBL" id="EFO80136.1"/>
    </source>
</evidence>
<evidence type="ECO:0000256" key="3">
    <source>
        <dbReference type="ARBA" id="ARBA00022729"/>
    </source>
</evidence>
<dbReference type="InterPro" id="IPR018313">
    <property type="entry name" value="SBP_3_CS"/>
</dbReference>
<dbReference type="eggNOG" id="COG0834">
    <property type="taxonomic scope" value="Bacteria"/>
</dbReference>
<dbReference type="PANTHER" id="PTHR30085:SF7">
    <property type="entry name" value="AMINO-ACID ABC TRANSPORTER-BINDING PROTEIN YHDW-RELATED"/>
    <property type="match status" value="1"/>
</dbReference>
<sequence>MFRPHLLAVRFAALASVLLLAACSMPFGQQATPEPVIVIVTATPDPRGQPTGVPVATPVGAATATLDPTLTVVAEATPTPASSGLLERVKARGKLICGTNADLPGFGFYDNVRGRWSGFDVDFCRALAAAIFADADAVEFVALNTSGQNERFESVRSGKVDVLFRNTTWTLGRDLSQLAFGPTTFHDGQTFMVRTASQITSLNDLAGKKICVSRGTTSAQNLSDDFAARGIVFEQVLYDDENQLYPAYDQGACDAVTSDSSQLASKRQTLERPEDHTILGERISREPLGPAFIEHDEQWRDVVTWVVFATMYAEELRVDQTNVEQMKANSTDPRVRRLLGLEGDFGTSLGLNNDFGYQIIRLVGNYADIYNRNLGPTTPFAMDRGPNKAWNLGAGGVLASPPFR</sequence>
<dbReference type="GO" id="GO:0006865">
    <property type="term" value="P:amino acid transport"/>
    <property type="evidence" value="ECO:0007669"/>
    <property type="project" value="TreeGrafter"/>
</dbReference>
<evidence type="ECO:0000313" key="7">
    <source>
        <dbReference type="Proteomes" id="UP000054010"/>
    </source>
</evidence>
<dbReference type="PANTHER" id="PTHR30085">
    <property type="entry name" value="AMINO ACID ABC TRANSPORTER PERMEASE"/>
    <property type="match status" value="1"/>
</dbReference>
<dbReference type="OrthoDB" id="115856at2"/>
<gene>
    <name evidence="6" type="ORF">OSCT_1997</name>
</gene>
<dbReference type="CDD" id="cd13692">
    <property type="entry name" value="PBP2_BztA"/>
    <property type="match status" value="1"/>
</dbReference>
<dbReference type="SUPFAM" id="SSF53850">
    <property type="entry name" value="Periplasmic binding protein-like II"/>
    <property type="match status" value="1"/>
</dbReference>
<dbReference type="PROSITE" id="PS51257">
    <property type="entry name" value="PROKAR_LIPOPROTEIN"/>
    <property type="match status" value="1"/>
</dbReference>
<keyword evidence="7" id="KW-1185">Reference proteome</keyword>
<dbReference type="Gene3D" id="3.40.190.10">
    <property type="entry name" value="Periplasmic binding protein-like II"/>
    <property type="match status" value="2"/>
</dbReference>
<dbReference type="SMART" id="SM00062">
    <property type="entry name" value="PBPb"/>
    <property type="match status" value="1"/>
</dbReference>
<evidence type="ECO:0000259" key="5">
    <source>
        <dbReference type="SMART" id="SM00062"/>
    </source>
</evidence>
<dbReference type="Pfam" id="PF00497">
    <property type="entry name" value="SBP_bac_3"/>
    <property type="match status" value="1"/>
</dbReference>
<comment type="similarity">
    <text evidence="1">Belongs to the bacterial solute-binding protein 3 family.</text>
</comment>
<feature type="signal peptide" evidence="4">
    <location>
        <begin position="1"/>
        <end position="21"/>
    </location>
</feature>
<feature type="chain" id="PRO_5003146975" evidence="4">
    <location>
        <begin position="22"/>
        <end position="404"/>
    </location>
</feature>
<protein>
    <submittedName>
        <fullName evidence="6">Extracellular solute-binding protein</fullName>
    </submittedName>
</protein>
<comment type="caution">
    <text evidence="6">The sequence shown here is derived from an EMBL/GenBank/DDBJ whole genome shotgun (WGS) entry which is preliminary data.</text>
</comment>
<keyword evidence="2" id="KW-0813">Transport</keyword>
<dbReference type="HOGENOM" id="CLU_019602_3_2_0"/>
<organism evidence="6 7">
    <name type="scientific">Oscillochloris trichoides DG-6</name>
    <dbReference type="NCBI Taxonomy" id="765420"/>
    <lineage>
        <taxon>Bacteria</taxon>
        <taxon>Bacillati</taxon>
        <taxon>Chloroflexota</taxon>
        <taxon>Chloroflexia</taxon>
        <taxon>Chloroflexales</taxon>
        <taxon>Chloroflexineae</taxon>
        <taxon>Oscillochloridaceae</taxon>
        <taxon>Oscillochloris</taxon>
    </lineage>
</organism>
<evidence type="ECO:0000256" key="1">
    <source>
        <dbReference type="ARBA" id="ARBA00010333"/>
    </source>
</evidence>
<feature type="domain" description="Solute-binding protein family 3/N-terminal" evidence="5">
    <location>
        <begin position="94"/>
        <end position="319"/>
    </location>
</feature>
<evidence type="ECO:0000256" key="2">
    <source>
        <dbReference type="ARBA" id="ARBA00022448"/>
    </source>
</evidence>
<reference evidence="6 7" key="1">
    <citation type="journal article" date="2011" name="J. Bacteriol.">
        <title>Draft genome sequence of the anoxygenic filamentous phototrophic bacterium Oscillochloris trichoides subsp. DG-6.</title>
        <authorList>
            <person name="Kuznetsov B.B."/>
            <person name="Ivanovsky R.N."/>
            <person name="Keppen O.I."/>
            <person name="Sukhacheva M.V."/>
            <person name="Bumazhkin B.K."/>
            <person name="Patutina E.O."/>
            <person name="Beletsky A.V."/>
            <person name="Mardanov A.V."/>
            <person name="Baslerov R.V."/>
            <person name="Panteleeva A.N."/>
            <person name="Kolganova T.V."/>
            <person name="Ravin N.V."/>
            <person name="Skryabin K.G."/>
        </authorList>
    </citation>
    <scope>NUCLEOTIDE SEQUENCE [LARGE SCALE GENOMIC DNA]</scope>
    <source>
        <strain evidence="6 7">DG-6</strain>
    </source>
</reference>
<dbReference type="Proteomes" id="UP000054010">
    <property type="component" value="Unassembled WGS sequence"/>
</dbReference>
<evidence type="ECO:0000256" key="4">
    <source>
        <dbReference type="SAM" id="SignalP"/>
    </source>
</evidence>
<keyword evidence="3 4" id="KW-0732">Signal</keyword>
<proteinExistence type="inferred from homology"/>
<dbReference type="InterPro" id="IPR001638">
    <property type="entry name" value="Solute-binding_3/MltF_N"/>
</dbReference>
<name>E1IF96_9CHLR</name>
<accession>E1IF96</accession>
<dbReference type="AlphaFoldDB" id="E1IF96"/>
<dbReference type="EMBL" id="ADVR01000085">
    <property type="protein sequence ID" value="EFO80136.1"/>
    <property type="molecule type" value="Genomic_DNA"/>
</dbReference>